<comment type="subcellular location">
    <subcellularLocation>
        <location evidence="1">Cell projection</location>
        <location evidence="1">Cilium</location>
    </subcellularLocation>
    <subcellularLocation>
        <location evidence="2">Cytoplasm</location>
        <location evidence="2">Cytoskeleton</location>
    </subcellularLocation>
</comment>
<keyword evidence="8" id="KW-0966">Cell projection</keyword>
<dbReference type="Gene3D" id="2.130.10.10">
    <property type="entry name" value="YVTN repeat-like/Quinoprotein amine dehydrogenase"/>
    <property type="match status" value="1"/>
</dbReference>
<evidence type="ECO:0000313" key="9">
    <source>
        <dbReference type="EMBL" id="JAC70266.1"/>
    </source>
</evidence>
<gene>
    <name evidence="9" type="ORF">TSPGSL018_4535</name>
</gene>
<evidence type="ECO:0000256" key="5">
    <source>
        <dbReference type="ARBA" id="ARBA00022737"/>
    </source>
</evidence>
<reference evidence="9" key="1">
    <citation type="submission" date="2014-05" db="EMBL/GenBank/DDBJ databases">
        <title>The transcriptome of the halophilic microalga Tetraselmis sp. GSL018 isolated from the Great Salt Lake, Utah.</title>
        <authorList>
            <person name="Jinkerson R.E."/>
            <person name="D'Adamo S."/>
            <person name="Posewitz M.C."/>
        </authorList>
    </citation>
    <scope>NUCLEOTIDE SEQUENCE</scope>
    <source>
        <strain evidence="9">GSL018</strain>
    </source>
</reference>
<evidence type="ECO:0000256" key="2">
    <source>
        <dbReference type="ARBA" id="ARBA00004245"/>
    </source>
</evidence>
<evidence type="ECO:0000256" key="1">
    <source>
        <dbReference type="ARBA" id="ARBA00004138"/>
    </source>
</evidence>
<organism evidence="9">
    <name type="scientific">Tetraselmis sp. GSL018</name>
    <dbReference type="NCBI Taxonomy" id="582737"/>
    <lineage>
        <taxon>Eukaryota</taxon>
        <taxon>Viridiplantae</taxon>
        <taxon>Chlorophyta</taxon>
        <taxon>core chlorophytes</taxon>
        <taxon>Chlorodendrophyceae</taxon>
        <taxon>Chlorodendrales</taxon>
        <taxon>Chlorodendraceae</taxon>
        <taxon>Tetraselmis</taxon>
    </lineage>
</organism>
<evidence type="ECO:0000256" key="8">
    <source>
        <dbReference type="ARBA" id="ARBA00023273"/>
    </source>
</evidence>
<dbReference type="EMBL" id="GBEZ01015938">
    <property type="protein sequence ID" value="JAC70266.1"/>
    <property type="molecule type" value="Transcribed_RNA"/>
</dbReference>
<keyword evidence="6" id="KW-0175">Coiled coil</keyword>
<dbReference type="GO" id="GO:0005930">
    <property type="term" value="C:axoneme"/>
    <property type="evidence" value="ECO:0007669"/>
    <property type="project" value="TreeGrafter"/>
</dbReference>
<name>A0A061RID1_9CHLO</name>
<dbReference type="PANTHER" id="PTHR14885">
    <property type="entry name" value="CILIA- AND FLAGELLA-ASSOCIATED PROTEIN 43-RELATED"/>
    <property type="match status" value="1"/>
</dbReference>
<keyword evidence="7" id="KW-0206">Cytoskeleton</keyword>
<accession>A0A061RID1</accession>
<dbReference type="SUPFAM" id="SSF69322">
    <property type="entry name" value="Tricorn protease domain 2"/>
    <property type="match status" value="1"/>
</dbReference>
<evidence type="ECO:0000256" key="3">
    <source>
        <dbReference type="ARBA" id="ARBA00022490"/>
    </source>
</evidence>
<evidence type="ECO:0000256" key="7">
    <source>
        <dbReference type="ARBA" id="ARBA00023212"/>
    </source>
</evidence>
<dbReference type="AlphaFoldDB" id="A0A061RID1"/>
<keyword evidence="5" id="KW-0677">Repeat</keyword>
<keyword evidence="3" id="KW-0963">Cytoplasm</keyword>
<sequence>MVEASGLTTFSYQRGKVVFADSNTLCTATGNGLVLYSTFRNQQRHVWGGAGKQGGSEGPYTVGAAPAGGLLAYGPRDCPGSVTIAHSPKFAPAKTIEFNAELGYLDLAVSRCKSHLAILTGPPEKKLFLMDISTDPETLLAERKLGRTLTGHGASFFPGTPNVFVSFGARKAVILQLERTTSTPTVRTAEVAFSSMDDDEYVTGHAWTEARELYIGSSHGNLFRVAGAAPGCDEAAPHCRLRKGRREQRPRVAQPEG</sequence>
<proteinExistence type="predicted"/>
<protein>
    <submittedName>
        <fullName evidence="9">Uncharacterized protein</fullName>
    </submittedName>
</protein>
<evidence type="ECO:0000256" key="4">
    <source>
        <dbReference type="ARBA" id="ARBA00022574"/>
    </source>
</evidence>
<dbReference type="InterPro" id="IPR015943">
    <property type="entry name" value="WD40/YVTN_repeat-like_dom_sf"/>
</dbReference>
<dbReference type="PANTHER" id="PTHR14885:SF1">
    <property type="entry name" value="CILIA- AND FLAGELLA-ASSOCIATED PROTEIN 43"/>
    <property type="match status" value="1"/>
</dbReference>
<dbReference type="GO" id="GO:0060271">
    <property type="term" value="P:cilium assembly"/>
    <property type="evidence" value="ECO:0007669"/>
    <property type="project" value="TreeGrafter"/>
</dbReference>
<keyword evidence="4" id="KW-0853">WD repeat</keyword>
<evidence type="ECO:0000256" key="6">
    <source>
        <dbReference type="ARBA" id="ARBA00023054"/>
    </source>
</evidence>